<gene>
    <name evidence="1" type="ORF">DDW13_00535</name>
</gene>
<proteinExistence type="predicted"/>
<dbReference type="AlphaFoldDB" id="A0A2T9XC37"/>
<reference evidence="1 2" key="1">
    <citation type="journal article" date="2015" name="Appl. Environ. Microbiol.">
        <title>Nanoarchaeota, Their Sulfolobales Host, and Nanoarchaeota Virus Distribution across Yellowstone National Park Hot Springs.</title>
        <authorList>
            <person name="Munson-McGee J.H."/>
            <person name="Field E.K."/>
            <person name="Bateson M."/>
            <person name="Rooney C."/>
            <person name="Stepanauskas R."/>
            <person name="Young M.J."/>
        </authorList>
    </citation>
    <scope>NUCLEOTIDE SEQUENCE [LARGE SCALE GENOMIC DNA]</scope>
    <source>
        <strain evidence="1">SCGC AC-742_N10</strain>
    </source>
</reference>
<sequence>MLDLSDFVKEISGLEIYNKTYVFEGDSYVSLLRKLESIKDIIEKVEICSSEDYVYLKNNIKVNITKISEYFQSMKDTLKYLIKLSKIDVRERITIDSYIPIKRLKNLISYFGNYELCICNSSLIIKRGEIIVEVPYKLKKLGKMLLEGNNIPNGYYIVKTDKFDINKLKEIKYDYAYVKITRKVIKVDYFVGKDYLKLREIVIPNTQ</sequence>
<comment type="caution">
    <text evidence="1">The sequence shown here is derived from an EMBL/GenBank/DDBJ whole genome shotgun (WGS) entry which is preliminary data.</text>
</comment>
<evidence type="ECO:0000313" key="1">
    <source>
        <dbReference type="EMBL" id="PVU77572.1"/>
    </source>
</evidence>
<name>A0A2T9XC37_9CREN</name>
<dbReference type="EMBL" id="QEFD01000021">
    <property type="protein sequence ID" value="PVU77572.1"/>
    <property type="molecule type" value="Genomic_DNA"/>
</dbReference>
<protein>
    <submittedName>
        <fullName evidence="1">Uncharacterized protein</fullName>
    </submittedName>
</protein>
<accession>A0A2T9XC37</accession>
<evidence type="ECO:0000313" key="2">
    <source>
        <dbReference type="Proteomes" id="UP000245638"/>
    </source>
</evidence>
<dbReference type="Proteomes" id="UP000245638">
    <property type="component" value="Unassembled WGS sequence"/>
</dbReference>
<organism evidence="1 2">
    <name type="scientific">Acidianus hospitalis</name>
    <dbReference type="NCBI Taxonomy" id="563177"/>
    <lineage>
        <taxon>Archaea</taxon>
        <taxon>Thermoproteota</taxon>
        <taxon>Thermoprotei</taxon>
        <taxon>Sulfolobales</taxon>
        <taxon>Sulfolobaceae</taxon>
        <taxon>Acidianus</taxon>
    </lineage>
</organism>